<reference evidence="2" key="1">
    <citation type="journal article" date="2018" name="BMC Genomics">
        <title>Genomic insights into host adaptation between the wheat stripe rust pathogen (Puccinia striiformis f. sp. tritici) and the barley stripe rust pathogen (Puccinia striiformis f. sp. hordei).</title>
        <authorList>
            <person name="Xia C."/>
            <person name="Wang M."/>
            <person name="Yin C."/>
            <person name="Cornejo O.E."/>
            <person name="Hulbert S.H."/>
            <person name="Chen X."/>
        </authorList>
    </citation>
    <scope>NUCLEOTIDE SEQUENCE [LARGE SCALE GENOMIC DNA]</scope>
    <source>
        <strain evidence="2">93-210</strain>
    </source>
</reference>
<protein>
    <submittedName>
        <fullName evidence="1">Uncharacterized protein</fullName>
    </submittedName>
</protein>
<comment type="caution">
    <text evidence="1">The sequence shown here is derived from an EMBL/GenBank/DDBJ whole genome shotgun (WGS) entry which is preliminary data.</text>
</comment>
<proteinExistence type="predicted"/>
<sequence length="151" mass="16046">MKFSYRSIVSLSLSATLSVTSTCPDAQPKGVCISSIDYNDKNATMIGGMCSLRSYLTHLNCFGHLCSPLLITGPLIVTAMIKVEGADCSIMSHLTGLDVERCCITQVTNGPDHQPAPVGTIITIPRKSVVYGTLNHPLKHPNQDCVPATGA</sequence>
<organism evidence="1 2">
    <name type="scientific">Puccinia striiformis f. sp. tritici</name>
    <dbReference type="NCBI Taxonomy" id="168172"/>
    <lineage>
        <taxon>Eukaryota</taxon>
        <taxon>Fungi</taxon>
        <taxon>Dikarya</taxon>
        <taxon>Basidiomycota</taxon>
        <taxon>Pucciniomycotina</taxon>
        <taxon>Pucciniomycetes</taxon>
        <taxon>Pucciniales</taxon>
        <taxon>Pucciniaceae</taxon>
        <taxon>Puccinia</taxon>
    </lineage>
</organism>
<dbReference type="Proteomes" id="UP001060170">
    <property type="component" value="Chromosome 2"/>
</dbReference>
<gene>
    <name evidence="1" type="ORF">MJO28_002098</name>
</gene>
<dbReference type="EMBL" id="CM045866">
    <property type="protein sequence ID" value="KAI7961609.1"/>
    <property type="molecule type" value="Genomic_DNA"/>
</dbReference>
<reference evidence="2" key="2">
    <citation type="journal article" date="2018" name="Mol. Plant Microbe Interact.">
        <title>Genome sequence resources for the wheat stripe rust pathogen (Puccinia striiformis f. sp. tritici) and the barley stripe rust pathogen (Puccinia striiformis f. sp. hordei).</title>
        <authorList>
            <person name="Xia C."/>
            <person name="Wang M."/>
            <person name="Yin C."/>
            <person name="Cornejo O.E."/>
            <person name="Hulbert S.H."/>
            <person name="Chen X."/>
        </authorList>
    </citation>
    <scope>NUCLEOTIDE SEQUENCE [LARGE SCALE GENOMIC DNA]</scope>
    <source>
        <strain evidence="2">93-210</strain>
    </source>
</reference>
<evidence type="ECO:0000313" key="1">
    <source>
        <dbReference type="EMBL" id="KAI7961609.1"/>
    </source>
</evidence>
<evidence type="ECO:0000313" key="2">
    <source>
        <dbReference type="Proteomes" id="UP001060170"/>
    </source>
</evidence>
<accession>A0ACC0EXV9</accession>
<keyword evidence="2" id="KW-1185">Reference proteome</keyword>
<name>A0ACC0EXV9_9BASI</name>
<reference evidence="1 2" key="3">
    <citation type="journal article" date="2022" name="Microbiol. Spectr.">
        <title>Folding features and dynamics of 3D genome architecture in plant fungal pathogens.</title>
        <authorList>
            <person name="Xia C."/>
        </authorList>
    </citation>
    <scope>NUCLEOTIDE SEQUENCE [LARGE SCALE GENOMIC DNA]</scope>
    <source>
        <strain evidence="1 2">93-210</strain>
    </source>
</reference>